<reference evidence="1 2" key="1">
    <citation type="submission" date="2019-04" db="EMBL/GenBank/DDBJ databases">
        <title>Friends and foes A comparative genomics study of 23 Aspergillus species from section Flavi.</title>
        <authorList>
            <consortium name="DOE Joint Genome Institute"/>
            <person name="Kjaerbolling I."/>
            <person name="Vesth T."/>
            <person name="Frisvad J.C."/>
            <person name="Nybo J.L."/>
            <person name="Theobald S."/>
            <person name="Kildgaard S."/>
            <person name="Isbrandt T."/>
            <person name="Kuo A."/>
            <person name="Sato A."/>
            <person name="Lyhne E.K."/>
            <person name="Kogle M.E."/>
            <person name="Wiebenga A."/>
            <person name="Kun R.S."/>
            <person name="Lubbers R.J."/>
            <person name="Makela M.R."/>
            <person name="Barry K."/>
            <person name="Chovatia M."/>
            <person name="Clum A."/>
            <person name="Daum C."/>
            <person name="Haridas S."/>
            <person name="He G."/>
            <person name="LaButti K."/>
            <person name="Lipzen A."/>
            <person name="Mondo S."/>
            <person name="Riley R."/>
            <person name="Salamov A."/>
            <person name="Simmons B.A."/>
            <person name="Magnuson J.K."/>
            <person name="Henrissat B."/>
            <person name="Mortensen U.H."/>
            <person name="Larsen T.O."/>
            <person name="Devries R.P."/>
            <person name="Grigoriev I.V."/>
            <person name="Machida M."/>
            <person name="Baker S.E."/>
            <person name="Andersen M.R."/>
        </authorList>
    </citation>
    <scope>NUCLEOTIDE SEQUENCE [LARGE SCALE GENOMIC DNA]</scope>
    <source>
        <strain evidence="1 2">CBS 151.66</strain>
    </source>
</reference>
<evidence type="ECO:0000313" key="1">
    <source>
        <dbReference type="EMBL" id="KAB8077563.1"/>
    </source>
</evidence>
<accession>A0A5N5X9X6</accession>
<dbReference type="EMBL" id="ML732167">
    <property type="protein sequence ID" value="KAB8077563.1"/>
    <property type="molecule type" value="Genomic_DNA"/>
</dbReference>
<evidence type="ECO:0000313" key="2">
    <source>
        <dbReference type="Proteomes" id="UP000326565"/>
    </source>
</evidence>
<dbReference type="Proteomes" id="UP000326565">
    <property type="component" value="Unassembled WGS sequence"/>
</dbReference>
<organism evidence="1 2">
    <name type="scientific">Aspergillus leporis</name>
    <dbReference type="NCBI Taxonomy" id="41062"/>
    <lineage>
        <taxon>Eukaryota</taxon>
        <taxon>Fungi</taxon>
        <taxon>Dikarya</taxon>
        <taxon>Ascomycota</taxon>
        <taxon>Pezizomycotina</taxon>
        <taxon>Eurotiomycetes</taxon>
        <taxon>Eurotiomycetidae</taxon>
        <taxon>Eurotiales</taxon>
        <taxon>Aspergillaceae</taxon>
        <taxon>Aspergillus</taxon>
        <taxon>Aspergillus subgen. Circumdati</taxon>
    </lineage>
</organism>
<dbReference type="OrthoDB" id="4497351at2759"/>
<gene>
    <name evidence="1" type="ORF">BDV29DRAFT_168088</name>
</gene>
<dbReference type="AlphaFoldDB" id="A0A5N5X9X6"/>
<protein>
    <submittedName>
        <fullName evidence="1">Uncharacterized protein</fullName>
    </submittedName>
</protein>
<proteinExistence type="predicted"/>
<name>A0A5N5X9X6_9EURO</name>
<keyword evidence="2" id="KW-1185">Reference proteome</keyword>
<sequence length="280" mass="32621">MAISTSYLHCLSASHHQESYKCTVHGSVKWSRKDLAPQDQHKLPFHIPSRSHLLYQLKLKKKKMVSLIRKLKRMPGRERGRVENVEDEPATQRPMFNTTTAYEDEDDADADLGILPQCECYNSVEEVIDLIYNAPHFSVGTKESGLEYLTRVLDLLETLSHCDKCSDANDYRVFMHSLCNNVLEQCWLFYRYLSDMYDMGDQLPLRDSDLDKLEEQKEQVRLLCLHAYLQMKRLYSTACRLIETLKQKPVFDEDAWWLVRTRTYRLAICTASLGSQTAIL</sequence>